<sequence>MYSVDLRIVRQIVQKANSCIAKGLTVDVSPNLRGRVGRKRVQLDLNKIAALPYRQRTNIRSIAEALEVPRTTIHRRVKDGVMRPHTNPLKPCLSEEGKRARLQFCMSILEPSSLQSQPTFKNMYNYVHIDEKWFFMTKESKRYYLLPHENEPLRTCKSKHFIKKVMFLAAVARPRFDATRNQEFSGKIGIFPFTYKEPAKRTSKNRVAGTLETKVIVSVTKEIIRKCLIKKVSPTIQAKWPWGNGIETILIQQHNARPHIHEFDVEFLEEASKDRFDIRLSFQPPNSPDLNVLDLGFFRAIQSLQHQKATKNIDELVSAVASAFEELSPQTLDNVFLTLQACMIEIMKVNGGIGYKVPHIGKGETDVSGVTTAACSTPCVLASPDTETFEMRGELEEYLLLLMGGELKQGGWFVRAVPENDEEWWLLPAKR</sequence>
<organism evidence="1 2">
    <name type="scientific">Rhododendron simsii</name>
    <name type="common">Sims's rhododendron</name>
    <dbReference type="NCBI Taxonomy" id="118357"/>
    <lineage>
        <taxon>Eukaryota</taxon>
        <taxon>Viridiplantae</taxon>
        <taxon>Streptophyta</taxon>
        <taxon>Embryophyta</taxon>
        <taxon>Tracheophyta</taxon>
        <taxon>Spermatophyta</taxon>
        <taxon>Magnoliopsida</taxon>
        <taxon>eudicotyledons</taxon>
        <taxon>Gunneridae</taxon>
        <taxon>Pentapetalae</taxon>
        <taxon>asterids</taxon>
        <taxon>Ericales</taxon>
        <taxon>Ericaceae</taxon>
        <taxon>Ericoideae</taxon>
        <taxon>Rhodoreae</taxon>
        <taxon>Rhododendron</taxon>
    </lineage>
</organism>
<dbReference type="GO" id="GO:0003676">
    <property type="term" value="F:nucleic acid binding"/>
    <property type="evidence" value="ECO:0007669"/>
    <property type="project" value="InterPro"/>
</dbReference>
<proteinExistence type="predicted"/>
<name>A0A834LFV4_RHOSS</name>
<dbReference type="Gene3D" id="3.30.420.10">
    <property type="entry name" value="Ribonuclease H-like superfamily/Ribonuclease H"/>
    <property type="match status" value="1"/>
</dbReference>
<evidence type="ECO:0008006" key="3">
    <source>
        <dbReference type="Google" id="ProtNLM"/>
    </source>
</evidence>
<dbReference type="PANTHER" id="PTHR47169">
    <property type="entry name" value="OS01G0541250 PROTEIN"/>
    <property type="match status" value="1"/>
</dbReference>
<dbReference type="OrthoDB" id="155387at2759"/>
<dbReference type="Proteomes" id="UP000626092">
    <property type="component" value="Unassembled WGS sequence"/>
</dbReference>
<dbReference type="PANTHER" id="PTHR47169:SF2">
    <property type="entry name" value="OS01G0541250 PROTEIN"/>
    <property type="match status" value="1"/>
</dbReference>
<protein>
    <recommendedName>
        <fullName evidence="3">Transposase Tc1-like domain-containing protein</fullName>
    </recommendedName>
</protein>
<dbReference type="InterPro" id="IPR036397">
    <property type="entry name" value="RNaseH_sf"/>
</dbReference>
<comment type="caution">
    <text evidence="1">The sequence shown here is derived from an EMBL/GenBank/DDBJ whole genome shotgun (WGS) entry which is preliminary data.</text>
</comment>
<dbReference type="AlphaFoldDB" id="A0A834LFV4"/>
<accession>A0A834LFV4</accession>
<dbReference type="EMBL" id="WJXA01000009">
    <property type="protein sequence ID" value="KAF7133368.1"/>
    <property type="molecule type" value="Genomic_DNA"/>
</dbReference>
<reference evidence="1" key="1">
    <citation type="submission" date="2019-11" db="EMBL/GenBank/DDBJ databases">
        <authorList>
            <person name="Liu Y."/>
            <person name="Hou J."/>
            <person name="Li T.-Q."/>
            <person name="Guan C.-H."/>
            <person name="Wu X."/>
            <person name="Wu H.-Z."/>
            <person name="Ling F."/>
            <person name="Zhang R."/>
            <person name="Shi X.-G."/>
            <person name="Ren J.-P."/>
            <person name="Chen E.-F."/>
            <person name="Sun J.-M."/>
        </authorList>
    </citation>
    <scope>NUCLEOTIDE SEQUENCE</scope>
    <source>
        <strain evidence="1">Adult_tree_wgs_1</strain>
        <tissue evidence="1">Leaves</tissue>
    </source>
</reference>
<keyword evidence="2" id="KW-1185">Reference proteome</keyword>
<evidence type="ECO:0000313" key="2">
    <source>
        <dbReference type="Proteomes" id="UP000626092"/>
    </source>
</evidence>
<gene>
    <name evidence="1" type="ORF">RHSIM_Rhsim09G0063100</name>
</gene>
<evidence type="ECO:0000313" key="1">
    <source>
        <dbReference type="EMBL" id="KAF7133368.1"/>
    </source>
</evidence>